<dbReference type="GO" id="GO:0008233">
    <property type="term" value="F:peptidase activity"/>
    <property type="evidence" value="ECO:0007669"/>
    <property type="project" value="UniProtKB-KW"/>
</dbReference>
<dbReference type="EMBL" id="NPBS01000062">
    <property type="protein sequence ID" value="PAF25760.1"/>
    <property type="molecule type" value="Genomic_DNA"/>
</dbReference>
<dbReference type="InterPro" id="IPR018728">
    <property type="entry name" value="DUF2268"/>
</dbReference>
<comment type="caution">
    <text evidence="2">The sequence shown here is derived from an EMBL/GenBank/DDBJ whole genome shotgun (WGS) entry which is preliminary data.</text>
</comment>
<evidence type="ECO:0000259" key="1">
    <source>
        <dbReference type="Pfam" id="PF10026"/>
    </source>
</evidence>
<sequence>MNIQALRSDHIYRQVMQVPLAEKTELYREEMLAPFMKKWETQHVPYKAADPGGFDVMTINNFIFRSPEEMTPEISTELELISSDAFWQECEAVVARSLGQFTENGVKLPVSEYLFTILLGNPKSQSLLLNEGYSGDGGIPGYILCTLIPNAYTLPRMKAALAHEVNHNVRYQYIQWDHTVTLGELIVSEGLAENFATLLYGEELLGPWVSKTSAETLNRQIKPVLKEQLDVTGFDQIAPYLYGDELAKLQNHTPVGAPYSAGYACGYYLVQYYLKQTGKSIVEATITPAAQILDEVRGYWNETTIISD</sequence>
<proteinExistence type="predicted"/>
<gene>
    <name evidence="2" type="ORF">CHH61_11955</name>
</gene>
<dbReference type="AlphaFoldDB" id="A0A268RZU1"/>
<dbReference type="Proteomes" id="UP000216133">
    <property type="component" value="Unassembled WGS sequence"/>
</dbReference>
<evidence type="ECO:0000313" key="3">
    <source>
        <dbReference type="Proteomes" id="UP000216133"/>
    </source>
</evidence>
<keyword evidence="2" id="KW-0378">Hydrolase</keyword>
<name>A0A268RZU1_SHOCL</name>
<keyword evidence="2" id="KW-0645">Protease</keyword>
<feature type="domain" description="DUF2268" evidence="1">
    <location>
        <begin position="86"/>
        <end position="293"/>
    </location>
</feature>
<protein>
    <submittedName>
        <fullName evidence="2">Zn-dependent protease</fullName>
    </submittedName>
</protein>
<dbReference type="RefSeq" id="WP_095253154.1">
    <property type="nucleotide sequence ID" value="NZ_CP155469.1"/>
</dbReference>
<dbReference type="GO" id="GO:0006508">
    <property type="term" value="P:proteolysis"/>
    <property type="evidence" value="ECO:0007669"/>
    <property type="project" value="UniProtKB-KW"/>
</dbReference>
<organism evidence="2 3">
    <name type="scientific">Shouchella clausii</name>
    <name type="common">Alkalihalobacillus clausii</name>
    <dbReference type="NCBI Taxonomy" id="79880"/>
    <lineage>
        <taxon>Bacteria</taxon>
        <taxon>Bacillati</taxon>
        <taxon>Bacillota</taxon>
        <taxon>Bacilli</taxon>
        <taxon>Bacillales</taxon>
        <taxon>Bacillaceae</taxon>
        <taxon>Shouchella</taxon>
    </lineage>
</organism>
<evidence type="ECO:0000313" key="2">
    <source>
        <dbReference type="EMBL" id="PAF25760.1"/>
    </source>
</evidence>
<accession>A0A268RZU1</accession>
<reference evidence="2 3" key="1">
    <citation type="submission" date="2017-07" db="EMBL/GenBank/DDBJ databases">
        <title>Isolation and whole genome analysis of endospore-forming bacteria from heroin.</title>
        <authorList>
            <person name="Kalinowski J."/>
            <person name="Ahrens B."/>
            <person name="Al-Dilaimi A."/>
            <person name="Winkler A."/>
            <person name="Wibberg D."/>
            <person name="Schleenbecker U."/>
            <person name="Ruckert C."/>
            <person name="Wolfel R."/>
            <person name="Grass G."/>
        </authorList>
    </citation>
    <scope>NUCLEOTIDE SEQUENCE [LARGE SCALE GENOMIC DNA]</scope>
    <source>
        <strain evidence="2 3">7523-2</strain>
    </source>
</reference>
<dbReference type="Pfam" id="PF10026">
    <property type="entry name" value="DUF2268"/>
    <property type="match status" value="1"/>
</dbReference>